<feature type="transmembrane region" description="Helical" evidence="9">
    <location>
        <begin position="343"/>
        <end position="368"/>
    </location>
</feature>
<feature type="transmembrane region" description="Helical" evidence="9">
    <location>
        <begin position="458"/>
        <end position="480"/>
    </location>
</feature>
<dbReference type="GO" id="GO:0015171">
    <property type="term" value="F:amino acid transmembrane transporter activity"/>
    <property type="evidence" value="ECO:0007669"/>
    <property type="project" value="TreeGrafter"/>
</dbReference>
<comment type="caution">
    <text evidence="11">The sequence shown here is derived from an EMBL/GenBank/DDBJ whole genome shotgun (WGS) entry which is preliminary data.</text>
</comment>
<gene>
    <name evidence="11" type="ORF">DIURU_003830</name>
</gene>
<feature type="region of interest" description="Disordered" evidence="8">
    <location>
        <begin position="1"/>
        <end position="35"/>
    </location>
</feature>
<feature type="compositionally biased region" description="Basic and acidic residues" evidence="8">
    <location>
        <begin position="23"/>
        <end position="35"/>
    </location>
</feature>
<feature type="transmembrane region" description="Helical" evidence="9">
    <location>
        <begin position="415"/>
        <end position="437"/>
    </location>
</feature>
<dbReference type="InterPro" id="IPR004840">
    <property type="entry name" value="Amino_acid_permease_CS"/>
</dbReference>
<evidence type="ECO:0000256" key="1">
    <source>
        <dbReference type="ARBA" id="ARBA00004141"/>
    </source>
</evidence>
<dbReference type="EMBL" id="SWFT01000112">
    <property type="protein sequence ID" value="KAA8900407.1"/>
    <property type="molecule type" value="Genomic_DNA"/>
</dbReference>
<evidence type="ECO:0000256" key="2">
    <source>
        <dbReference type="ARBA" id="ARBA00006983"/>
    </source>
</evidence>
<accession>A0A642UJQ6</accession>
<dbReference type="VEuPathDB" id="FungiDB:DIURU_003830"/>
<dbReference type="RefSeq" id="XP_034011407.1">
    <property type="nucleotide sequence ID" value="XM_034156636.1"/>
</dbReference>
<evidence type="ECO:0000256" key="5">
    <source>
        <dbReference type="ARBA" id="ARBA00022970"/>
    </source>
</evidence>
<feature type="transmembrane region" description="Helical" evidence="9">
    <location>
        <begin position="388"/>
        <end position="409"/>
    </location>
</feature>
<feature type="compositionally biased region" description="Basic and acidic residues" evidence="8">
    <location>
        <begin position="1"/>
        <end position="16"/>
    </location>
</feature>
<dbReference type="Pfam" id="PF00324">
    <property type="entry name" value="AA_permease"/>
    <property type="match status" value="1"/>
</dbReference>
<evidence type="ECO:0000313" key="12">
    <source>
        <dbReference type="Proteomes" id="UP000449547"/>
    </source>
</evidence>
<dbReference type="InterPro" id="IPR004841">
    <property type="entry name" value="AA-permease/SLC12A_dom"/>
</dbReference>
<keyword evidence="12" id="KW-1185">Reference proteome</keyword>
<keyword evidence="6 9" id="KW-1133">Transmembrane helix</keyword>
<keyword evidence="5" id="KW-0029">Amino-acid transport</keyword>
<evidence type="ECO:0000259" key="10">
    <source>
        <dbReference type="Pfam" id="PF00324"/>
    </source>
</evidence>
<protein>
    <recommendedName>
        <fullName evidence="10">Amino acid permease/ SLC12A domain-containing protein</fullName>
    </recommendedName>
</protein>
<dbReference type="AlphaFoldDB" id="A0A642UJQ6"/>
<dbReference type="PANTHER" id="PTHR43341">
    <property type="entry name" value="AMINO ACID PERMEASE"/>
    <property type="match status" value="1"/>
</dbReference>
<dbReference type="PIRSF" id="PIRSF006060">
    <property type="entry name" value="AA_transporter"/>
    <property type="match status" value="1"/>
</dbReference>
<evidence type="ECO:0000256" key="6">
    <source>
        <dbReference type="ARBA" id="ARBA00022989"/>
    </source>
</evidence>
<dbReference type="GO" id="GO:0016020">
    <property type="term" value="C:membrane"/>
    <property type="evidence" value="ECO:0007669"/>
    <property type="project" value="UniProtKB-SubCell"/>
</dbReference>
<dbReference type="OMA" id="AMFSTAN"/>
<feature type="transmembrane region" description="Helical" evidence="9">
    <location>
        <begin position="75"/>
        <end position="95"/>
    </location>
</feature>
<dbReference type="PANTHER" id="PTHR43341:SF3">
    <property type="entry name" value="AMINO-ACID PERMEASE PB1C11.02-RELATED"/>
    <property type="match status" value="1"/>
</dbReference>
<dbReference type="InterPro" id="IPR050524">
    <property type="entry name" value="APC_YAT"/>
</dbReference>
<evidence type="ECO:0000313" key="11">
    <source>
        <dbReference type="EMBL" id="KAA8900407.1"/>
    </source>
</evidence>
<dbReference type="PROSITE" id="PS00218">
    <property type="entry name" value="AMINO_ACID_PERMEASE_1"/>
    <property type="match status" value="1"/>
</dbReference>
<dbReference type="Gene3D" id="1.20.1740.10">
    <property type="entry name" value="Amino acid/polyamine transporter I"/>
    <property type="match status" value="1"/>
</dbReference>
<evidence type="ECO:0000256" key="7">
    <source>
        <dbReference type="ARBA" id="ARBA00023136"/>
    </source>
</evidence>
<feature type="transmembrane region" description="Helical" evidence="9">
    <location>
        <begin position="492"/>
        <end position="511"/>
    </location>
</feature>
<organism evidence="11 12">
    <name type="scientific">Diutina rugosa</name>
    <name type="common">Yeast</name>
    <name type="synonym">Candida rugosa</name>
    <dbReference type="NCBI Taxonomy" id="5481"/>
    <lineage>
        <taxon>Eukaryota</taxon>
        <taxon>Fungi</taxon>
        <taxon>Dikarya</taxon>
        <taxon>Ascomycota</taxon>
        <taxon>Saccharomycotina</taxon>
        <taxon>Pichiomycetes</taxon>
        <taxon>Debaryomycetaceae</taxon>
        <taxon>Diutina</taxon>
    </lineage>
</organism>
<keyword evidence="7 9" id="KW-0472">Membrane</keyword>
<comment type="similarity">
    <text evidence="2">Belongs to the amino acid-polyamine-organocation (APC) superfamily. YAT (TC 2.A.3.10) family.</text>
</comment>
<dbReference type="GeneID" id="54782481"/>
<evidence type="ECO:0000256" key="9">
    <source>
        <dbReference type="SAM" id="Phobius"/>
    </source>
</evidence>
<evidence type="ECO:0000256" key="4">
    <source>
        <dbReference type="ARBA" id="ARBA00022692"/>
    </source>
</evidence>
<feature type="domain" description="Amino acid permease/ SLC12A" evidence="10">
    <location>
        <begin position="48"/>
        <end position="519"/>
    </location>
</feature>
<feature type="transmembrane region" description="Helical" evidence="9">
    <location>
        <begin position="43"/>
        <end position="63"/>
    </location>
</feature>
<evidence type="ECO:0000256" key="8">
    <source>
        <dbReference type="SAM" id="MobiDB-lite"/>
    </source>
</evidence>
<evidence type="ECO:0000256" key="3">
    <source>
        <dbReference type="ARBA" id="ARBA00022448"/>
    </source>
</evidence>
<keyword evidence="3" id="KW-0813">Transport</keyword>
<reference evidence="11 12" key="1">
    <citation type="submission" date="2019-07" db="EMBL/GenBank/DDBJ databases">
        <title>Genome assembly of two rare yeast pathogens: Diutina rugosa and Trichomonascus ciferrii.</title>
        <authorList>
            <person name="Mixao V."/>
            <person name="Saus E."/>
            <person name="Hansen A."/>
            <person name="Lass-Flor C."/>
            <person name="Gabaldon T."/>
        </authorList>
    </citation>
    <scope>NUCLEOTIDE SEQUENCE [LARGE SCALE GENOMIC DNA]</scope>
    <source>
        <strain evidence="11 12">CBS 613</strain>
    </source>
</reference>
<dbReference type="FunFam" id="1.20.1740.10:FF:000001">
    <property type="entry name" value="Amino acid permease"/>
    <property type="match status" value="1"/>
</dbReference>
<dbReference type="Proteomes" id="UP000449547">
    <property type="component" value="Unassembled WGS sequence"/>
</dbReference>
<comment type="subcellular location">
    <subcellularLocation>
        <location evidence="1">Membrane</location>
        <topology evidence="1">Multi-pass membrane protein</topology>
    </subcellularLocation>
</comment>
<keyword evidence="4 9" id="KW-0812">Transmembrane</keyword>
<proteinExistence type="inferred from homology"/>
<name>A0A642UJQ6_DIURU</name>
<dbReference type="OrthoDB" id="3900342at2759"/>
<feature type="transmembrane region" description="Helical" evidence="9">
    <location>
        <begin position="185"/>
        <end position="209"/>
    </location>
</feature>
<feature type="transmembrane region" description="Helical" evidence="9">
    <location>
        <begin position="158"/>
        <end position="179"/>
    </location>
</feature>
<sequence length="562" mass="63112">MDSKREDVESYIHETDPIYSDGSGHEPSLDQDDRSKDKLARKLSARQINMITIAGVIGTGLFLGTGKSLATGGPASLLICYVIIGGVVMLTMLSLGEMATVYPVSGSFCTYAKRFGSDSLGFAILTNYAFNDMCSVASDLVAVQMVWDYWNVADRMPYWAIALIFWFLLLVLNVIDVRLYGEAEYWLAILKVATIIIFFIISIIVNAGYNNLNNGHGKYIGFRYWGQGDAPFVDGFRGFANVFVTAAFAYGGTESITLTAGETKNPQKVIPRTIKTVFWRILFFYVLTCFFIGMNVPYDYPGLSSKKVITSPFTIVYGMVGHSKDHPMVSATSNVVNKAAGSYVNVTILLSVISAGNHALFAGARLMYNLGTQGYFPRIFTWTNRFQVPYVGVISVWAVGGLAFGSSFIGSGTVWSWLQSIVGLSNLITWWVINLVSIRFRMGLKKQGKTDILLFKNWTYPLGPWAALIVSTFIILVQGWSSFSPWDTVSFFQNYLELGVFPVCYLFWFFWTKCKDRWVKLEDMDFESDLYVPSKEEEEENEYVDSLKGWAKFRHNFTSNFL</sequence>
<feature type="transmembrane region" description="Helical" evidence="9">
    <location>
        <begin position="277"/>
        <end position="298"/>
    </location>
</feature>